<reference evidence="1" key="1">
    <citation type="journal article" date="2020" name="mSystems">
        <title>Genome- and Community-Level Interaction Insights into Carbon Utilization and Element Cycling Functions of Hydrothermarchaeota in Hydrothermal Sediment.</title>
        <authorList>
            <person name="Zhou Z."/>
            <person name="Liu Y."/>
            <person name="Xu W."/>
            <person name="Pan J."/>
            <person name="Luo Z.H."/>
            <person name="Li M."/>
        </authorList>
    </citation>
    <scope>NUCLEOTIDE SEQUENCE [LARGE SCALE GENOMIC DNA]</scope>
    <source>
        <strain evidence="1">SpSt-780</strain>
    </source>
</reference>
<sequence length="240" mass="29752">MLFLIIEFYNHSGEIYYGFFTGKDTLYNSDAYISLIIDFRIKREIYFYLKYSSLLEMAEQQGRVFLDPMFATYSIVFGIKFKKYLWFDFFMDHYCRHYIDKELEEGKVVFNGEFYSIRNYFRKYDRYDKRYTFNFTYAFYPHAIIVDWLNSRPFYRHRFILDTYYKAHKFVLFGNKMEYAISRADENYPKRGFYRIVPEISLFYRNERGVFNLFIDYYFKIKDPFRSPEDLLFIGISYNF</sequence>
<evidence type="ECO:0000313" key="1">
    <source>
        <dbReference type="EMBL" id="HGW91161.1"/>
    </source>
</evidence>
<dbReference type="EMBL" id="DTHG01000016">
    <property type="protein sequence ID" value="HGW91161.1"/>
    <property type="molecule type" value="Genomic_DNA"/>
</dbReference>
<accession>A0A7C4Y455</accession>
<proteinExistence type="predicted"/>
<name>A0A7C4Y455_UNCW3</name>
<organism evidence="1">
    <name type="scientific">candidate division WOR-3 bacterium</name>
    <dbReference type="NCBI Taxonomy" id="2052148"/>
    <lineage>
        <taxon>Bacteria</taxon>
        <taxon>Bacteria division WOR-3</taxon>
    </lineage>
</organism>
<protein>
    <recommendedName>
        <fullName evidence="2">DUF2490 domain-containing protein</fullName>
    </recommendedName>
</protein>
<gene>
    <name evidence="1" type="ORF">ENV67_01290</name>
</gene>
<evidence type="ECO:0008006" key="2">
    <source>
        <dbReference type="Google" id="ProtNLM"/>
    </source>
</evidence>
<comment type="caution">
    <text evidence="1">The sequence shown here is derived from an EMBL/GenBank/DDBJ whole genome shotgun (WGS) entry which is preliminary data.</text>
</comment>
<dbReference type="AlphaFoldDB" id="A0A7C4Y455"/>